<dbReference type="CDD" id="cd07377">
    <property type="entry name" value="WHTH_GntR"/>
    <property type="match status" value="1"/>
</dbReference>
<evidence type="ECO:0000313" key="5">
    <source>
        <dbReference type="EMBL" id="GAA2431006.1"/>
    </source>
</evidence>
<keyword evidence="1" id="KW-0805">Transcription regulation</keyword>
<dbReference type="RefSeq" id="WP_344592162.1">
    <property type="nucleotide sequence ID" value="NZ_BAAARW010000020.1"/>
</dbReference>
<evidence type="ECO:0000256" key="3">
    <source>
        <dbReference type="ARBA" id="ARBA00023163"/>
    </source>
</evidence>
<dbReference type="SMART" id="SM00895">
    <property type="entry name" value="FCD"/>
    <property type="match status" value="1"/>
</dbReference>
<dbReference type="SUPFAM" id="SSF48008">
    <property type="entry name" value="GntR ligand-binding domain-like"/>
    <property type="match status" value="1"/>
</dbReference>
<feature type="domain" description="HTH gntR-type" evidence="4">
    <location>
        <begin position="13"/>
        <end position="83"/>
    </location>
</feature>
<name>A0ABP5WRF9_9ACTN</name>
<dbReference type="PROSITE" id="PS50949">
    <property type="entry name" value="HTH_GNTR"/>
    <property type="match status" value="1"/>
</dbReference>
<dbReference type="Pfam" id="PF07729">
    <property type="entry name" value="FCD"/>
    <property type="match status" value="1"/>
</dbReference>
<protein>
    <submittedName>
        <fullName evidence="5">FadR/GntR family transcriptional regulator</fullName>
    </submittedName>
</protein>
<dbReference type="Proteomes" id="UP001501231">
    <property type="component" value="Unassembled WGS sequence"/>
</dbReference>
<dbReference type="InterPro" id="IPR008920">
    <property type="entry name" value="TF_FadR/GntR_C"/>
</dbReference>
<sequence>MSDGAQFRQVSPVRLYQRIVEQIEQAIARGDLKPGQRLPSERELVTQFGASRPTVREALRVLESNGLVRSRPGDPNGPEILPFTPAGLVKEMTRLVQFDSMSMAALISFRMILDGSASLLAARLRSEEELASMEQAIAVMSDAIEVGYEEFSKADVAFHEVVALASRNSLIEVCNQVVRGAVLSLISDKVAHALNSTALMRESLHHHQEVLEAIRLGDGLAAARISRRNLYDYYAGYVPEDERGPLLALVDDEEA</sequence>
<dbReference type="SUPFAM" id="SSF46785">
    <property type="entry name" value="Winged helix' DNA-binding domain"/>
    <property type="match status" value="1"/>
</dbReference>
<keyword evidence="3" id="KW-0804">Transcription</keyword>
<accession>A0ABP5WRF9</accession>
<dbReference type="InterPro" id="IPR036390">
    <property type="entry name" value="WH_DNA-bd_sf"/>
</dbReference>
<keyword evidence="6" id="KW-1185">Reference proteome</keyword>
<dbReference type="InterPro" id="IPR000524">
    <property type="entry name" value="Tscrpt_reg_HTH_GntR"/>
</dbReference>
<dbReference type="Gene3D" id="1.10.10.10">
    <property type="entry name" value="Winged helix-like DNA-binding domain superfamily/Winged helix DNA-binding domain"/>
    <property type="match status" value="1"/>
</dbReference>
<evidence type="ECO:0000259" key="4">
    <source>
        <dbReference type="PROSITE" id="PS50949"/>
    </source>
</evidence>
<dbReference type="EMBL" id="BAAARW010000020">
    <property type="protein sequence ID" value="GAA2431006.1"/>
    <property type="molecule type" value="Genomic_DNA"/>
</dbReference>
<dbReference type="PANTHER" id="PTHR43537:SF5">
    <property type="entry name" value="UXU OPERON TRANSCRIPTIONAL REGULATOR"/>
    <property type="match status" value="1"/>
</dbReference>
<dbReference type="Pfam" id="PF00392">
    <property type="entry name" value="GntR"/>
    <property type="match status" value="1"/>
</dbReference>
<dbReference type="InterPro" id="IPR011711">
    <property type="entry name" value="GntR_C"/>
</dbReference>
<reference evidence="6" key="1">
    <citation type="journal article" date="2019" name="Int. J. Syst. Evol. Microbiol.">
        <title>The Global Catalogue of Microorganisms (GCM) 10K type strain sequencing project: providing services to taxonomists for standard genome sequencing and annotation.</title>
        <authorList>
            <consortium name="The Broad Institute Genomics Platform"/>
            <consortium name="The Broad Institute Genome Sequencing Center for Infectious Disease"/>
            <person name="Wu L."/>
            <person name="Ma J."/>
        </authorList>
    </citation>
    <scope>NUCLEOTIDE SEQUENCE [LARGE SCALE GENOMIC DNA]</scope>
    <source>
        <strain evidence="6">JCM 3325</strain>
    </source>
</reference>
<dbReference type="PRINTS" id="PR00035">
    <property type="entry name" value="HTHGNTR"/>
</dbReference>
<evidence type="ECO:0000256" key="2">
    <source>
        <dbReference type="ARBA" id="ARBA00023125"/>
    </source>
</evidence>
<comment type="caution">
    <text evidence="5">The sequence shown here is derived from an EMBL/GenBank/DDBJ whole genome shotgun (WGS) entry which is preliminary data.</text>
</comment>
<evidence type="ECO:0000313" key="6">
    <source>
        <dbReference type="Proteomes" id="UP001501231"/>
    </source>
</evidence>
<evidence type="ECO:0000256" key="1">
    <source>
        <dbReference type="ARBA" id="ARBA00023015"/>
    </source>
</evidence>
<dbReference type="SMART" id="SM00345">
    <property type="entry name" value="HTH_GNTR"/>
    <property type="match status" value="1"/>
</dbReference>
<organism evidence="5 6">
    <name type="scientific">Actinomadura vinacea</name>
    <dbReference type="NCBI Taxonomy" id="115336"/>
    <lineage>
        <taxon>Bacteria</taxon>
        <taxon>Bacillati</taxon>
        <taxon>Actinomycetota</taxon>
        <taxon>Actinomycetes</taxon>
        <taxon>Streptosporangiales</taxon>
        <taxon>Thermomonosporaceae</taxon>
        <taxon>Actinomadura</taxon>
    </lineage>
</organism>
<gene>
    <name evidence="5" type="ORF">GCM10010191_50880</name>
</gene>
<dbReference type="PANTHER" id="PTHR43537">
    <property type="entry name" value="TRANSCRIPTIONAL REGULATOR, GNTR FAMILY"/>
    <property type="match status" value="1"/>
</dbReference>
<keyword evidence="2" id="KW-0238">DNA-binding</keyword>
<dbReference type="InterPro" id="IPR036388">
    <property type="entry name" value="WH-like_DNA-bd_sf"/>
</dbReference>
<dbReference type="Gene3D" id="1.20.120.530">
    <property type="entry name" value="GntR ligand-binding domain-like"/>
    <property type="match status" value="1"/>
</dbReference>
<proteinExistence type="predicted"/>